<feature type="transmembrane region" description="Helical" evidence="1">
    <location>
        <begin position="83"/>
        <end position="104"/>
    </location>
</feature>
<keyword evidence="1" id="KW-0812">Transmembrane</keyword>
<proteinExistence type="predicted"/>
<sequence>MTADTITSPTTTSSPAHPVYRVTGRRVVRSEWSKFWSLRSSWITLGVAVLFLVAIGAIAAALYSPSGPLGGKDAESGAALTLALAGTNLAALAVGALGVLLSAGEYSTGMVRSTFAAVPGRLPVLWAKCAVYGPIAFVTSTVGALVSFGLGSAALHGEKIALSLGDAGVFRCLLGAGLYLGLVGVYGVTVGLLVRNNAGGIAILAGVVLVLPGLTGLLPSSLGDTVSRYLPSNAGQSVMTLHESSDSLVSPGAGMTALLVWAVLLLAGAAYRLRRSDV</sequence>
<dbReference type="Proteomes" id="UP000502665">
    <property type="component" value="Chromosome"/>
</dbReference>
<name>A0A6M4WQW0_9ACTN</name>
<accession>A0A6M4WQW0</accession>
<evidence type="ECO:0000256" key="1">
    <source>
        <dbReference type="SAM" id="Phobius"/>
    </source>
</evidence>
<gene>
    <name evidence="2" type="ORF">G9272_23980</name>
</gene>
<dbReference type="EMBL" id="CP049838">
    <property type="protein sequence ID" value="QJT02967.1"/>
    <property type="molecule type" value="Genomic_DNA"/>
</dbReference>
<keyword evidence="1" id="KW-1133">Transmembrane helix</keyword>
<reference evidence="2" key="1">
    <citation type="submission" date="2020-03" db="EMBL/GenBank/DDBJ databases">
        <title>Molecular networking-based the target discovery of potent antiproliferative macrolactams: 5/6/7/16 polycyclic ansamycins and glycosylated trienomycin from Streptomyces cacaoi subsp. asoensis.</title>
        <authorList>
            <person name="Liu L.-L."/>
        </authorList>
    </citation>
    <scope>NUCLEOTIDE SEQUENCE [LARGE SCALE GENOMIC DNA]</scope>
    <source>
        <strain evidence="2">H2S5</strain>
    </source>
</reference>
<feature type="transmembrane region" description="Helical" evidence="1">
    <location>
        <begin position="42"/>
        <end position="63"/>
    </location>
</feature>
<organism evidence="2 3">
    <name type="scientific">Streptomyces asoensis</name>
    <dbReference type="NCBI Taxonomy" id="249586"/>
    <lineage>
        <taxon>Bacteria</taxon>
        <taxon>Bacillati</taxon>
        <taxon>Actinomycetota</taxon>
        <taxon>Actinomycetes</taxon>
        <taxon>Kitasatosporales</taxon>
        <taxon>Streptomycetaceae</taxon>
        <taxon>Streptomyces</taxon>
    </lineage>
</organism>
<keyword evidence="3" id="KW-1185">Reference proteome</keyword>
<dbReference type="RefSeq" id="WP_171398451.1">
    <property type="nucleotide sequence ID" value="NZ_CP049838.1"/>
</dbReference>
<protein>
    <submittedName>
        <fullName evidence="2">ABC transporter permease</fullName>
    </submittedName>
</protein>
<feature type="transmembrane region" description="Helical" evidence="1">
    <location>
        <begin position="125"/>
        <end position="148"/>
    </location>
</feature>
<evidence type="ECO:0000313" key="3">
    <source>
        <dbReference type="Proteomes" id="UP000502665"/>
    </source>
</evidence>
<feature type="transmembrane region" description="Helical" evidence="1">
    <location>
        <begin position="248"/>
        <end position="271"/>
    </location>
</feature>
<feature type="transmembrane region" description="Helical" evidence="1">
    <location>
        <begin position="201"/>
        <end position="222"/>
    </location>
</feature>
<dbReference type="AlphaFoldDB" id="A0A6M4WQW0"/>
<feature type="transmembrane region" description="Helical" evidence="1">
    <location>
        <begin position="168"/>
        <end position="194"/>
    </location>
</feature>
<keyword evidence="1" id="KW-0472">Membrane</keyword>
<evidence type="ECO:0000313" key="2">
    <source>
        <dbReference type="EMBL" id="QJT02967.1"/>
    </source>
</evidence>